<sequence length="130" mass="13690">MDFAGLTQIQAAARRSRQPEVFPLYSGSDLGITEAGLERAGEDGEAGADPFLQASDGDDAERRHANPQDGSAAGGSEVTIVSAPCNLAFRHSDVCRDQVHSSSPFSEPCWGGVGRKRRRKEEDEEGGGGG</sequence>
<feature type="region of interest" description="Disordered" evidence="1">
    <location>
        <begin position="96"/>
        <end position="130"/>
    </location>
</feature>
<accession>A0A4Z2EV62</accession>
<comment type="caution">
    <text evidence="2">The sequence shown here is derived from an EMBL/GenBank/DDBJ whole genome shotgun (WGS) entry which is preliminary data.</text>
</comment>
<feature type="region of interest" description="Disordered" evidence="1">
    <location>
        <begin position="1"/>
        <end position="77"/>
    </location>
</feature>
<dbReference type="Proteomes" id="UP000314294">
    <property type="component" value="Unassembled WGS sequence"/>
</dbReference>
<dbReference type="AlphaFoldDB" id="A0A4Z2EV62"/>
<dbReference type="EMBL" id="SRLO01002631">
    <property type="protein sequence ID" value="TNN32540.1"/>
    <property type="molecule type" value="Genomic_DNA"/>
</dbReference>
<protein>
    <submittedName>
        <fullName evidence="2">Uncharacterized protein</fullName>
    </submittedName>
</protein>
<evidence type="ECO:0000256" key="1">
    <source>
        <dbReference type="SAM" id="MobiDB-lite"/>
    </source>
</evidence>
<evidence type="ECO:0000313" key="2">
    <source>
        <dbReference type="EMBL" id="TNN32540.1"/>
    </source>
</evidence>
<name>A0A4Z2EV62_9TELE</name>
<proteinExistence type="predicted"/>
<evidence type="ECO:0000313" key="3">
    <source>
        <dbReference type="Proteomes" id="UP000314294"/>
    </source>
</evidence>
<keyword evidence="3" id="KW-1185">Reference proteome</keyword>
<organism evidence="2 3">
    <name type="scientific">Liparis tanakae</name>
    <name type="common">Tanaka's snailfish</name>
    <dbReference type="NCBI Taxonomy" id="230148"/>
    <lineage>
        <taxon>Eukaryota</taxon>
        <taxon>Metazoa</taxon>
        <taxon>Chordata</taxon>
        <taxon>Craniata</taxon>
        <taxon>Vertebrata</taxon>
        <taxon>Euteleostomi</taxon>
        <taxon>Actinopterygii</taxon>
        <taxon>Neopterygii</taxon>
        <taxon>Teleostei</taxon>
        <taxon>Neoteleostei</taxon>
        <taxon>Acanthomorphata</taxon>
        <taxon>Eupercaria</taxon>
        <taxon>Perciformes</taxon>
        <taxon>Cottioidei</taxon>
        <taxon>Cottales</taxon>
        <taxon>Liparidae</taxon>
        <taxon>Liparis</taxon>
    </lineage>
</organism>
<reference evidence="2 3" key="1">
    <citation type="submission" date="2019-03" db="EMBL/GenBank/DDBJ databases">
        <title>First draft genome of Liparis tanakae, snailfish: a comprehensive survey of snailfish specific genes.</title>
        <authorList>
            <person name="Kim W."/>
            <person name="Song I."/>
            <person name="Jeong J.-H."/>
            <person name="Kim D."/>
            <person name="Kim S."/>
            <person name="Ryu S."/>
            <person name="Song J.Y."/>
            <person name="Lee S.K."/>
        </authorList>
    </citation>
    <scope>NUCLEOTIDE SEQUENCE [LARGE SCALE GENOMIC DNA]</scope>
    <source>
        <tissue evidence="2">Muscle</tissue>
    </source>
</reference>
<gene>
    <name evidence="2" type="ORF">EYF80_057300</name>
</gene>